<feature type="compositionally biased region" description="Basic and acidic residues" evidence="4">
    <location>
        <begin position="181"/>
        <end position="192"/>
    </location>
</feature>
<evidence type="ECO:0007829" key="8">
    <source>
        <dbReference type="PDB" id="8YZ7"/>
    </source>
</evidence>
<accession>Q9RVN0</accession>
<evidence type="ECO:0000256" key="4">
    <source>
        <dbReference type="SAM" id="MobiDB-lite"/>
    </source>
</evidence>
<sequence>MTQTQTAARTFVDTVTYRPGAVILYPGKSDMLYRVSSGLVRVHTMDDDGNGLTLRYVKPGEYFGEEALAGVNRAYFAEAVTDSAIDVINPALMSAEDNLVVTTHLVRTLERAYESIYRLVGKRLRARIAGELLELKDTALATQLDSGETMIYATHDELAAAVGSVRETVTKVVGELSREGVHQRRLRQDHPQGRARPRHHRGGLKLSTLPLTAPTPAVGVFAARTELPVPGFSCLGTLFFGDGAALCEFRRCQNADLWSR</sequence>
<dbReference type="HOGENOM" id="CLU_1068413_0_0_0"/>
<evidence type="ECO:0000313" key="7">
    <source>
        <dbReference type="Proteomes" id="UP000002524"/>
    </source>
</evidence>
<dbReference type="Gene3D" id="2.60.120.10">
    <property type="entry name" value="Jelly Rolls"/>
    <property type="match status" value="1"/>
</dbReference>
<keyword evidence="3" id="KW-0804">Transcription</keyword>
<evidence type="ECO:0000256" key="2">
    <source>
        <dbReference type="ARBA" id="ARBA00023125"/>
    </source>
</evidence>
<dbReference type="InterPro" id="IPR050397">
    <property type="entry name" value="Env_Response_Regulators"/>
</dbReference>
<reference evidence="6 7" key="1">
    <citation type="journal article" date="1999" name="Science">
        <title>Genome sequence of the radioresistant bacterium Deinococcus radiodurans R1.</title>
        <authorList>
            <person name="White O."/>
            <person name="Eisen J.A."/>
            <person name="Heidelberg J.F."/>
            <person name="Hickey E.K."/>
            <person name="Peterson J.D."/>
            <person name="Dodson R.J."/>
            <person name="Haft D.H."/>
            <person name="Gwinn M.L."/>
            <person name="Nelson W.C."/>
            <person name="Richardson D.L."/>
            <person name="Moffat K.S."/>
            <person name="Qin H."/>
            <person name="Jiang L."/>
            <person name="Pamphile W."/>
            <person name="Crosby M."/>
            <person name="Shen M."/>
            <person name="Vamathevan J.J."/>
            <person name="Lam P."/>
            <person name="McDonald L."/>
            <person name="Utterback T."/>
            <person name="Zalewski C."/>
            <person name="Makarova K.S."/>
            <person name="Aravind L."/>
            <person name="Daly M.J."/>
            <person name="Minton K.W."/>
            <person name="Fleischmann R.D."/>
            <person name="Ketchum K.A."/>
            <person name="Nelson K.E."/>
            <person name="Salzberg S."/>
            <person name="Smith H.O."/>
            <person name="Venter J.C."/>
            <person name="Fraser C.M."/>
        </authorList>
    </citation>
    <scope>NUCLEOTIDE SEQUENCE [LARGE SCALE GENOMIC DNA]</scope>
    <source>
        <strain evidence="7">ATCC 13939 / DSM 20539 / JCM 16871 / LMG 4051 / NBRC 15346 / NCIMB 9279 / R1 / VKM B-1422</strain>
    </source>
</reference>
<proteinExistence type="evidence at protein level"/>
<dbReference type="Pfam" id="PF13545">
    <property type="entry name" value="HTH_Crp_2"/>
    <property type="match status" value="1"/>
</dbReference>
<feature type="compositionally biased region" description="Basic residues" evidence="4">
    <location>
        <begin position="193"/>
        <end position="203"/>
    </location>
</feature>
<evidence type="ECO:0000256" key="3">
    <source>
        <dbReference type="ARBA" id="ARBA00023163"/>
    </source>
</evidence>
<dbReference type="PIR" id="E75448">
    <property type="entry name" value="E75448"/>
</dbReference>
<dbReference type="InterPro" id="IPR036388">
    <property type="entry name" value="WH-like_DNA-bd_sf"/>
</dbReference>
<dbReference type="EnsemblBacteria" id="AAF10573">
    <property type="protein sequence ID" value="AAF10573"/>
    <property type="gene ID" value="DR_0997"/>
</dbReference>
<keyword evidence="8" id="KW-0002">3D-structure</keyword>
<dbReference type="InterPro" id="IPR036390">
    <property type="entry name" value="WH_DNA-bd_sf"/>
</dbReference>
<evidence type="ECO:0000313" key="6">
    <source>
        <dbReference type="EMBL" id="AAF10573.1"/>
    </source>
</evidence>
<dbReference type="PDB" id="8YZ7">
    <property type="method" value="X-ray"/>
    <property type="resolution" value="2.00 A"/>
    <property type="chains" value="A=1-181"/>
</dbReference>
<dbReference type="EMBL" id="AE000513">
    <property type="protein sequence ID" value="AAF10573.1"/>
    <property type="molecule type" value="Genomic_DNA"/>
</dbReference>
<dbReference type="PaxDb" id="243230-DR_0997"/>
<dbReference type="eggNOG" id="COG0664">
    <property type="taxonomic scope" value="Bacteria"/>
</dbReference>
<keyword evidence="7" id="KW-1185">Reference proteome</keyword>
<dbReference type="FunFam" id="2.60.120.10:FF:000157">
    <property type="entry name" value="Crp/Fnr family transcriptional regulator"/>
    <property type="match status" value="1"/>
</dbReference>
<dbReference type="SUPFAM" id="SSF51206">
    <property type="entry name" value="cAMP-binding domain-like"/>
    <property type="match status" value="1"/>
</dbReference>
<dbReference type="InterPro" id="IPR018490">
    <property type="entry name" value="cNMP-bd_dom_sf"/>
</dbReference>
<organism evidence="6 7">
    <name type="scientific">Deinococcus radiodurans (strain ATCC 13939 / DSM 20539 / JCM 16871 / CCUG 27074 / LMG 4051 / NBRC 15346 / NCIMB 9279 / VKM B-1422 / R1)</name>
    <dbReference type="NCBI Taxonomy" id="243230"/>
    <lineage>
        <taxon>Bacteria</taxon>
        <taxon>Thermotogati</taxon>
        <taxon>Deinococcota</taxon>
        <taxon>Deinococci</taxon>
        <taxon>Deinococcales</taxon>
        <taxon>Deinococcaceae</taxon>
        <taxon>Deinococcus</taxon>
    </lineage>
</organism>
<dbReference type="InterPro" id="IPR000595">
    <property type="entry name" value="cNMP-bd_dom"/>
</dbReference>
<dbReference type="PATRIC" id="fig|243230.17.peg.1186"/>
<feature type="region of interest" description="Disordered" evidence="4">
    <location>
        <begin position="181"/>
        <end position="205"/>
    </location>
</feature>
<dbReference type="Pfam" id="PF00027">
    <property type="entry name" value="cNMP_binding"/>
    <property type="match status" value="1"/>
</dbReference>
<dbReference type="PROSITE" id="PS50042">
    <property type="entry name" value="CNMP_BINDING_3"/>
    <property type="match status" value="1"/>
</dbReference>
<protein>
    <submittedName>
        <fullName evidence="6">Transcriptional regulator, FNR/CRP family</fullName>
    </submittedName>
</protein>
<evidence type="ECO:0000259" key="5">
    <source>
        <dbReference type="PROSITE" id="PS50042"/>
    </source>
</evidence>
<dbReference type="InterPro" id="IPR014710">
    <property type="entry name" value="RmlC-like_jellyroll"/>
</dbReference>
<dbReference type="PANTHER" id="PTHR24567">
    <property type="entry name" value="CRP FAMILY TRANSCRIPTIONAL REGULATORY PROTEIN"/>
    <property type="match status" value="1"/>
</dbReference>
<evidence type="ECO:0000256" key="1">
    <source>
        <dbReference type="ARBA" id="ARBA00023015"/>
    </source>
</evidence>
<dbReference type="Proteomes" id="UP000002524">
    <property type="component" value="Chromosome 1"/>
</dbReference>
<dbReference type="RefSeq" id="WP_010887640.1">
    <property type="nucleotide sequence ID" value="NC_001263.1"/>
</dbReference>
<gene>
    <name evidence="6" type="ordered locus">DR_0997</name>
</gene>
<dbReference type="AlphaFoldDB" id="Q9RVN0"/>
<dbReference type="CDD" id="cd00038">
    <property type="entry name" value="CAP_ED"/>
    <property type="match status" value="1"/>
</dbReference>
<dbReference type="PANTHER" id="PTHR24567:SF74">
    <property type="entry name" value="HTH-TYPE TRANSCRIPTIONAL REGULATOR ARCR"/>
    <property type="match status" value="1"/>
</dbReference>
<dbReference type="SUPFAM" id="SSF46785">
    <property type="entry name" value="Winged helix' DNA-binding domain"/>
    <property type="match status" value="1"/>
</dbReference>
<dbReference type="Gene3D" id="1.10.10.10">
    <property type="entry name" value="Winged helix-like DNA-binding domain superfamily/Winged helix DNA-binding domain"/>
    <property type="match status" value="1"/>
</dbReference>
<dbReference type="GO" id="GO:0005829">
    <property type="term" value="C:cytosol"/>
    <property type="evidence" value="ECO:0000318"/>
    <property type="project" value="GO_Central"/>
</dbReference>
<name>Q9RVN0_DEIRA</name>
<reference evidence="8" key="2">
    <citation type="journal article" date="2024" name="MBio">
        <title>cAMP-independent DNA binding of the CRP family protein DdrI from &lt;i&gt;Deinococcus radiodurans&lt;/i&gt;.</title>
        <authorList>
            <person name="Wang Y."/>
            <person name="Hu J."/>
            <person name="Gao X."/>
            <person name="Cao Y."/>
            <person name="Ye S."/>
            <person name="Chen C."/>
            <person name="Wang L."/>
            <person name="Xu H."/>
            <person name="Guo M."/>
            <person name="Zhang D."/>
            <person name="Zhou R."/>
            <person name="Hua Y."/>
            <person name="Zhao Y."/>
        </authorList>
    </citation>
    <scope>X-RAY CRYSTALLOGRAPHY (2.00 ANGSTROMS) OF 1-181</scope>
</reference>
<dbReference type="STRING" id="243230.DR_0997"/>
<feature type="domain" description="Cyclic nucleotide-binding" evidence="5">
    <location>
        <begin position="22"/>
        <end position="87"/>
    </location>
</feature>
<dbReference type="InterPro" id="IPR012318">
    <property type="entry name" value="HTH_CRP"/>
</dbReference>
<dbReference type="InParanoid" id="Q9RVN0"/>
<dbReference type="OrthoDB" id="61906at2"/>
<keyword evidence="1" id="KW-0805">Transcription regulation</keyword>
<dbReference type="SMR" id="Q9RVN0"/>
<dbReference type="NCBIfam" id="NF010499">
    <property type="entry name" value="PRK13918.1"/>
    <property type="match status" value="1"/>
</dbReference>
<keyword evidence="2" id="KW-0238">DNA-binding</keyword>
<dbReference type="GO" id="GO:0003700">
    <property type="term" value="F:DNA-binding transcription factor activity"/>
    <property type="evidence" value="ECO:0000318"/>
    <property type="project" value="GO_Central"/>
</dbReference>
<dbReference type="GO" id="GO:0003677">
    <property type="term" value="F:DNA binding"/>
    <property type="evidence" value="ECO:0007669"/>
    <property type="project" value="UniProtKB-KW"/>
</dbReference>
<dbReference type="KEGG" id="dra:DR_0997"/>